<accession>A0A1H4YKV0</accession>
<proteinExistence type="predicted"/>
<dbReference type="RefSeq" id="WP_092118046.1">
    <property type="nucleotide sequence ID" value="NZ_FNTH01000001.1"/>
</dbReference>
<dbReference type="OrthoDB" id="9889040at2"/>
<evidence type="ECO:0000313" key="1">
    <source>
        <dbReference type="EMBL" id="SED17804.1"/>
    </source>
</evidence>
<dbReference type="AlphaFoldDB" id="A0A1H4YKV0"/>
<gene>
    <name evidence="1" type="ORF">SAMN05444164_3969</name>
</gene>
<dbReference type="EMBL" id="FNTH01000001">
    <property type="protein sequence ID" value="SED17804.1"/>
    <property type="molecule type" value="Genomic_DNA"/>
</dbReference>
<reference evidence="1 2" key="1">
    <citation type="submission" date="2016-10" db="EMBL/GenBank/DDBJ databases">
        <authorList>
            <person name="de Groot N.N."/>
        </authorList>
    </citation>
    <scope>NUCLEOTIDE SEQUENCE [LARGE SCALE GENOMIC DNA]</scope>
    <source>
        <strain evidence="1 2">MT12</strain>
    </source>
</reference>
<evidence type="ECO:0000313" key="2">
    <source>
        <dbReference type="Proteomes" id="UP000198992"/>
    </source>
</evidence>
<dbReference type="Proteomes" id="UP000198992">
    <property type="component" value="Unassembled WGS sequence"/>
</dbReference>
<organism evidence="1 2">
    <name type="scientific">Bradyrhizobium erythrophlei</name>
    <dbReference type="NCBI Taxonomy" id="1437360"/>
    <lineage>
        <taxon>Bacteria</taxon>
        <taxon>Pseudomonadati</taxon>
        <taxon>Pseudomonadota</taxon>
        <taxon>Alphaproteobacteria</taxon>
        <taxon>Hyphomicrobiales</taxon>
        <taxon>Nitrobacteraceae</taxon>
        <taxon>Bradyrhizobium</taxon>
    </lineage>
</organism>
<sequence>MRTEKQTYRGYEIQVTNDPALWQAAIYRTSPTLPEIDWVALNIRAGSASPALQEAKQEIDRVLWSQ</sequence>
<protein>
    <submittedName>
        <fullName evidence="1">Uncharacterized protein</fullName>
    </submittedName>
</protein>
<name>A0A1H4YKV0_9BRAD</name>